<dbReference type="EMBL" id="SDMP01000020">
    <property type="protein sequence ID" value="RYQ82243.1"/>
    <property type="molecule type" value="Genomic_DNA"/>
</dbReference>
<feature type="signal peptide" evidence="1">
    <location>
        <begin position="1"/>
        <end position="22"/>
    </location>
</feature>
<comment type="caution">
    <text evidence="3">The sequence shown here is derived from an EMBL/GenBank/DDBJ whole genome shotgun (WGS) entry which is preliminary data.</text>
</comment>
<dbReference type="FunFam" id="3.40.33.10:FF:000004">
    <property type="entry name" value="CAP, cysteine-rich secretory protein, antigen 5"/>
    <property type="match status" value="2"/>
</dbReference>
<dbReference type="CDD" id="cd05381">
    <property type="entry name" value="CAP_PR-1"/>
    <property type="match status" value="1"/>
</dbReference>
<feature type="domain" description="SCP" evidence="2">
    <location>
        <begin position="170"/>
        <end position="310"/>
    </location>
</feature>
<dbReference type="InterPro" id="IPR014044">
    <property type="entry name" value="CAP_dom"/>
</dbReference>
<evidence type="ECO:0000256" key="1">
    <source>
        <dbReference type="SAM" id="SignalP"/>
    </source>
</evidence>
<reference evidence="3 4" key="1">
    <citation type="submission" date="2019-01" db="EMBL/GenBank/DDBJ databases">
        <title>Sequencing of cultivated peanut Arachis hypogaea provides insights into genome evolution and oil improvement.</title>
        <authorList>
            <person name="Chen X."/>
        </authorList>
    </citation>
    <scope>NUCLEOTIDE SEQUENCE [LARGE SCALE GENOMIC DNA]</scope>
    <source>
        <strain evidence="4">cv. Fuhuasheng</strain>
        <tissue evidence="3">Leaves</tissue>
    </source>
</reference>
<dbReference type="AlphaFoldDB" id="A0A444WXW1"/>
<feature type="chain" id="PRO_5019230588" description="SCP domain-containing protein" evidence="1">
    <location>
        <begin position="23"/>
        <end position="314"/>
    </location>
</feature>
<dbReference type="Gene3D" id="3.40.33.10">
    <property type="entry name" value="CAP"/>
    <property type="match status" value="2"/>
</dbReference>
<evidence type="ECO:0000313" key="3">
    <source>
        <dbReference type="EMBL" id="RYQ82243.1"/>
    </source>
</evidence>
<keyword evidence="1" id="KW-0732">Signal</keyword>
<feature type="domain" description="SCP" evidence="2">
    <location>
        <begin position="25"/>
        <end position="163"/>
    </location>
</feature>
<dbReference type="SUPFAM" id="SSF55797">
    <property type="entry name" value="PR-1-like"/>
    <property type="match status" value="2"/>
</dbReference>
<accession>A0A444WXW1</accession>
<organism evidence="3 4">
    <name type="scientific">Arachis hypogaea</name>
    <name type="common">Peanut</name>
    <dbReference type="NCBI Taxonomy" id="3818"/>
    <lineage>
        <taxon>Eukaryota</taxon>
        <taxon>Viridiplantae</taxon>
        <taxon>Streptophyta</taxon>
        <taxon>Embryophyta</taxon>
        <taxon>Tracheophyta</taxon>
        <taxon>Spermatophyta</taxon>
        <taxon>Magnoliopsida</taxon>
        <taxon>eudicotyledons</taxon>
        <taxon>Gunneridae</taxon>
        <taxon>Pentapetalae</taxon>
        <taxon>rosids</taxon>
        <taxon>fabids</taxon>
        <taxon>Fabales</taxon>
        <taxon>Fabaceae</taxon>
        <taxon>Papilionoideae</taxon>
        <taxon>50 kb inversion clade</taxon>
        <taxon>dalbergioids sensu lato</taxon>
        <taxon>Dalbergieae</taxon>
        <taxon>Pterocarpus clade</taxon>
        <taxon>Arachis</taxon>
    </lineage>
</organism>
<dbReference type="PANTHER" id="PTHR10334">
    <property type="entry name" value="CYSTEINE-RICH SECRETORY PROTEIN-RELATED"/>
    <property type="match status" value="1"/>
</dbReference>
<dbReference type="Pfam" id="PF00188">
    <property type="entry name" value="CAP"/>
    <property type="match status" value="2"/>
</dbReference>
<proteinExistence type="predicted"/>
<keyword evidence="4" id="KW-1185">Reference proteome</keyword>
<sequence>MKMVIIIISFVSILLPLCIVNAVQESPEEYLEIHNDARASVGVPPLKWDVKLAKEAQKHLNKLIQNCLKGKLQPIPSPYGQNALWNMASDPFTGAKAVAWWIAEKKYYDHKSNSCIGGNCKCYTQVVWRNTTHVGCASVKCDKCQMRCTRVVCLYSPSGNVDGVLAAVQEPPEEYLEIHNEARASVGVPPLKWDVKLAKKAQKYLNKLTQSCLKGKLQPIESRYYGQNVAWHMASDHFTGAKAVAGWVAEKKYYDHKSNSCIGGGDCDCYTQVVWRNTTHVGCARVKCDKCQKRCTLVLCLYSPPGNADGERPY</sequence>
<evidence type="ECO:0000313" key="4">
    <source>
        <dbReference type="Proteomes" id="UP000289738"/>
    </source>
</evidence>
<dbReference type="Proteomes" id="UP000289738">
    <property type="component" value="Chromosome B10"/>
</dbReference>
<gene>
    <name evidence="3" type="ORF">Ahy_B10g100838</name>
</gene>
<name>A0A444WXW1_ARAHY</name>
<dbReference type="PRINTS" id="PR00837">
    <property type="entry name" value="V5TPXLIKE"/>
</dbReference>
<dbReference type="STRING" id="3818.A0A444WXW1"/>
<dbReference type="InterPro" id="IPR001283">
    <property type="entry name" value="CRISP-related"/>
</dbReference>
<protein>
    <recommendedName>
        <fullName evidence="2">SCP domain-containing protein</fullName>
    </recommendedName>
</protein>
<evidence type="ECO:0000259" key="2">
    <source>
        <dbReference type="SMART" id="SM00198"/>
    </source>
</evidence>
<dbReference type="SMART" id="SM00198">
    <property type="entry name" value="SCP"/>
    <property type="match status" value="2"/>
</dbReference>
<dbReference type="InterPro" id="IPR035940">
    <property type="entry name" value="CAP_sf"/>
</dbReference>